<keyword evidence="3" id="KW-0804">Transcription</keyword>
<dbReference type="SUPFAM" id="SSF46785">
    <property type="entry name" value="Winged helix' DNA-binding domain"/>
    <property type="match status" value="1"/>
</dbReference>
<dbReference type="Pfam" id="PF01638">
    <property type="entry name" value="HxlR"/>
    <property type="match status" value="1"/>
</dbReference>
<dbReference type="Gene3D" id="1.10.10.10">
    <property type="entry name" value="Winged helix-like DNA-binding domain superfamily/Winged helix DNA-binding domain"/>
    <property type="match status" value="1"/>
</dbReference>
<name>A0ABM6RUA6_9FIRM</name>
<sequence length="107" mass="11934">MSSSLHGSNALCPVARGAALVGDLYILLIVRDLADGSKRFGELEESLGVTARTLTARLRMLETEQIVERVVYPEIPPRVEYSLTIKGRDLLPVIEALRQFGEKWTHE</sequence>
<dbReference type="InterPro" id="IPR036390">
    <property type="entry name" value="WH_DNA-bd_sf"/>
</dbReference>
<dbReference type="EMBL" id="CP019454">
    <property type="protein sequence ID" value="AUW94924.1"/>
    <property type="molecule type" value="Genomic_DNA"/>
</dbReference>
<keyword evidence="2" id="KW-0238">DNA-binding</keyword>
<dbReference type="InterPro" id="IPR011991">
    <property type="entry name" value="ArsR-like_HTH"/>
</dbReference>
<keyword evidence="6" id="KW-1185">Reference proteome</keyword>
<gene>
    <name evidence="5" type="ORF">BXT84_13980</name>
</gene>
<feature type="domain" description="HTH hxlR-type" evidence="4">
    <location>
        <begin position="12"/>
        <end position="107"/>
    </location>
</feature>
<dbReference type="Proteomes" id="UP000325292">
    <property type="component" value="Chromosome"/>
</dbReference>
<dbReference type="InterPro" id="IPR002577">
    <property type="entry name" value="HTH_HxlR"/>
</dbReference>
<evidence type="ECO:0000313" key="6">
    <source>
        <dbReference type="Proteomes" id="UP000325292"/>
    </source>
</evidence>
<organism evidence="5 6">
    <name type="scientific">Sulfobacillus thermotolerans</name>
    <dbReference type="NCBI Taxonomy" id="338644"/>
    <lineage>
        <taxon>Bacteria</taxon>
        <taxon>Bacillati</taxon>
        <taxon>Bacillota</taxon>
        <taxon>Clostridia</taxon>
        <taxon>Eubacteriales</taxon>
        <taxon>Clostridiales Family XVII. Incertae Sedis</taxon>
        <taxon>Sulfobacillus</taxon>
    </lineage>
</organism>
<accession>A0ABM6RUA6</accession>
<dbReference type="PROSITE" id="PS51118">
    <property type="entry name" value="HTH_HXLR"/>
    <property type="match status" value="1"/>
</dbReference>
<dbReference type="PANTHER" id="PTHR33204">
    <property type="entry name" value="TRANSCRIPTIONAL REGULATOR, MARR FAMILY"/>
    <property type="match status" value="1"/>
</dbReference>
<dbReference type="InterPro" id="IPR036388">
    <property type="entry name" value="WH-like_DNA-bd_sf"/>
</dbReference>
<evidence type="ECO:0000313" key="5">
    <source>
        <dbReference type="EMBL" id="AUW94924.1"/>
    </source>
</evidence>
<proteinExistence type="predicted"/>
<evidence type="ECO:0000256" key="2">
    <source>
        <dbReference type="ARBA" id="ARBA00023125"/>
    </source>
</evidence>
<keyword evidence="1" id="KW-0805">Transcription regulation</keyword>
<protein>
    <recommendedName>
        <fullName evidence="4">HTH hxlR-type domain-containing protein</fullName>
    </recommendedName>
</protein>
<evidence type="ECO:0000256" key="3">
    <source>
        <dbReference type="ARBA" id="ARBA00023163"/>
    </source>
</evidence>
<evidence type="ECO:0000256" key="1">
    <source>
        <dbReference type="ARBA" id="ARBA00023015"/>
    </source>
</evidence>
<dbReference type="PANTHER" id="PTHR33204:SF18">
    <property type="entry name" value="TRANSCRIPTIONAL REGULATORY PROTEIN"/>
    <property type="match status" value="1"/>
</dbReference>
<dbReference type="CDD" id="cd00090">
    <property type="entry name" value="HTH_ARSR"/>
    <property type="match status" value="1"/>
</dbReference>
<evidence type="ECO:0000259" key="4">
    <source>
        <dbReference type="PROSITE" id="PS51118"/>
    </source>
</evidence>
<reference evidence="5 6" key="1">
    <citation type="journal article" date="2019" name="Sci. Rep.">
        <title>Sulfobacillus thermotolerans: new insights into resistance and metabolic capacities of acidophilic chemolithotrophs.</title>
        <authorList>
            <person name="Panyushkina A.E."/>
            <person name="Babenko V.V."/>
            <person name="Nikitina A.S."/>
            <person name="Selezneva O.V."/>
            <person name="Tsaplina I.A."/>
            <person name="Letarova M.A."/>
            <person name="Kostryukova E.S."/>
            <person name="Letarov A.V."/>
        </authorList>
    </citation>
    <scope>NUCLEOTIDE SEQUENCE [LARGE SCALE GENOMIC DNA]</scope>
    <source>
        <strain evidence="5 6">Kr1</strain>
    </source>
</reference>